<feature type="transmembrane region" description="Helical" evidence="8">
    <location>
        <begin position="20"/>
        <end position="44"/>
    </location>
</feature>
<protein>
    <submittedName>
        <fullName evidence="12">TonB-dependent receptor</fullName>
    </submittedName>
</protein>
<name>A0A4U9VWR9_9SPHI</name>
<keyword evidence="4" id="KW-0408">Iron</keyword>
<keyword evidence="5 7" id="KW-0472">Membrane</keyword>
<keyword evidence="8" id="KW-0812">Transmembrane</keyword>
<evidence type="ECO:0000256" key="7">
    <source>
        <dbReference type="RuleBase" id="RU003357"/>
    </source>
</evidence>
<gene>
    <name evidence="12" type="ORF">NCTC11429_03628</name>
</gene>
<dbReference type="Pfam" id="PF00593">
    <property type="entry name" value="TonB_dep_Rec_b-barrel"/>
    <property type="match status" value="1"/>
</dbReference>
<evidence type="ECO:0000256" key="6">
    <source>
        <dbReference type="ARBA" id="ARBA00023237"/>
    </source>
</evidence>
<keyword evidence="6" id="KW-0998">Cell outer membrane</keyword>
<evidence type="ECO:0000256" key="2">
    <source>
        <dbReference type="ARBA" id="ARBA00022448"/>
    </source>
</evidence>
<evidence type="ECO:0000256" key="4">
    <source>
        <dbReference type="ARBA" id="ARBA00023004"/>
    </source>
</evidence>
<dbReference type="GO" id="GO:0006826">
    <property type="term" value="P:iron ion transport"/>
    <property type="evidence" value="ECO:0007669"/>
    <property type="project" value="UniProtKB-KW"/>
</dbReference>
<dbReference type="SUPFAM" id="SSF56935">
    <property type="entry name" value="Porins"/>
    <property type="match status" value="1"/>
</dbReference>
<evidence type="ECO:0000256" key="5">
    <source>
        <dbReference type="ARBA" id="ARBA00023136"/>
    </source>
</evidence>
<evidence type="ECO:0000256" key="8">
    <source>
        <dbReference type="SAM" id="Phobius"/>
    </source>
</evidence>
<keyword evidence="12" id="KW-0675">Receptor</keyword>
<dbReference type="Gene3D" id="3.55.50.30">
    <property type="match status" value="1"/>
</dbReference>
<dbReference type="AlphaFoldDB" id="A0A4U9VWR9"/>
<dbReference type="STRING" id="1123265.GCA_000686625_01236"/>
<keyword evidence="3" id="KW-0406">Ion transport</keyword>
<dbReference type="Pfam" id="PF13620">
    <property type="entry name" value="CarboxypepD_reg"/>
    <property type="match status" value="1"/>
</dbReference>
<dbReference type="EMBL" id="LR590484">
    <property type="protein sequence ID" value="VTR48084.1"/>
    <property type="molecule type" value="Genomic_DNA"/>
</dbReference>
<dbReference type="InterPro" id="IPR036942">
    <property type="entry name" value="Beta-barrel_TonB_sf"/>
</dbReference>
<dbReference type="InterPro" id="IPR000531">
    <property type="entry name" value="Beta-barrel_TonB"/>
</dbReference>
<dbReference type="PANTHER" id="PTHR40980:SF4">
    <property type="entry name" value="TONB-DEPENDENT RECEPTOR-LIKE BETA-BARREL DOMAIN-CONTAINING PROTEIN"/>
    <property type="match status" value="1"/>
</dbReference>
<evidence type="ECO:0000313" key="13">
    <source>
        <dbReference type="Proteomes" id="UP000308196"/>
    </source>
</evidence>
<evidence type="ECO:0000256" key="1">
    <source>
        <dbReference type="ARBA" id="ARBA00004442"/>
    </source>
</evidence>
<accession>A0A4U9VWR9</accession>
<dbReference type="KEGG" id="stha:NCTC11429_03628"/>
<comment type="subcellular location">
    <subcellularLocation>
        <location evidence="1 7">Cell outer membrane</location>
    </subcellularLocation>
</comment>
<feature type="domain" description="TonB-dependent receptor-like beta-barrel" evidence="9">
    <location>
        <begin position="519"/>
        <end position="1012"/>
    </location>
</feature>
<dbReference type="Gene3D" id="2.60.40.1120">
    <property type="entry name" value="Carboxypeptidase-like, regulatory domain"/>
    <property type="match status" value="1"/>
</dbReference>
<comment type="similarity">
    <text evidence="7">Belongs to the TonB-dependent receptor family.</text>
</comment>
<evidence type="ECO:0000259" key="11">
    <source>
        <dbReference type="Pfam" id="PF07715"/>
    </source>
</evidence>
<dbReference type="Pfam" id="PF07715">
    <property type="entry name" value="Plug"/>
    <property type="match status" value="1"/>
</dbReference>
<feature type="domain" description="Secretin/TonB short N-terminal" evidence="10">
    <location>
        <begin position="72"/>
        <end position="122"/>
    </location>
</feature>
<sequence>MNITIYSQNKRKFLKSYHQFVLLVVVGLLQCIIPLMGGCLHAQALQKKISLNVTSAPISSALRNLQTASGLQINYDGRIFSPAARVSLHVQNSSTESVLRQLLASSHVGYKNAGGNTVVLFKLPPPQAPGRVTGTVVDQRGDPLVGATVIVQGVGKSIMTDNKGNFSIELKAGIYTLDITYISYESQRITDVKIREGASTSLNIAMKASANTLSQVVVTSTFKKASISGLLVRQKNAPEISNGISAEQIASTPDRNTGESLKRIAGVNTMDNKFVIVRGIGERYNAAALDGTVLPSTEAQRRSFSFDMIPNAIVDNIVVVKSMTPDMNTSFGGGLIQINTKDIPTENFMTLGVGMSVNDQSVGEDFLSRKRGRYDYLGFDDGRRDFPSDLKTVSNISTIEEIVDQTRKFTHDNFTVYKYKALPSQNYQFTMGRLINIDTSGLKKFGFTGALSYRNNQIITNIERSARGSWNSNTAIAASGHSYEFNTTWGGIVNMGLQLGKQRFSSRNTYTHLYNNSFKKIMGVDADNNFNDKPNRIREADDPTFTTLLQNQLTGQHQFQQIKLEWNVARTGIDRKQKDIGIATQVPRIIGKDTLFFYDVRQLSEARFEPISKHFYTNSETHYSWNIAASIPFDLGFSEKNILKVGYFGIQRKSQFDWKILPLVTGTTFDQSLPYLPVGEWLKPENIRADGFLLLLDGWGNNYYAGKSRNHAGYFMFDNKINAQWRLVWGLRAEYYRYKEINNPSNSLNENEYGTFDRPEDKTWQWLPSANLTYSPSSAVNVRAAYSSTVVRPEMMDNSQFFSYSAYYDGLVGSAGISSTRVNSIDVKTEWFPGLGEILSVGGYYKYFDKPAELIADPTLDYGFRYTLKNSNWAKVYGIELEARKNLGFIHDAALLQNITVYGNLTYQQSKVEGLAMTNEVDPATGKEIMAPMRQKRALYGQTPYLLNAGIQYQEQRLGFNLVYNKSGRKTYFVTGLPRDTEYEQPREQLDAQLSYKFLKSRLEIRLNAGNLLNSISAFYTNRGSYEKNPDHQGGSLDFSNAERLKEGFTDNYEEGDLYTYRQRFGRTFGTAITYKF</sequence>
<dbReference type="InterPro" id="IPR037066">
    <property type="entry name" value="Plug_dom_sf"/>
</dbReference>
<dbReference type="Pfam" id="PF07660">
    <property type="entry name" value="STN"/>
    <property type="match status" value="1"/>
</dbReference>
<evidence type="ECO:0000259" key="9">
    <source>
        <dbReference type="Pfam" id="PF00593"/>
    </source>
</evidence>
<dbReference type="SUPFAM" id="SSF49464">
    <property type="entry name" value="Carboxypeptidase regulatory domain-like"/>
    <property type="match status" value="1"/>
</dbReference>
<evidence type="ECO:0000259" key="10">
    <source>
        <dbReference type="Pfam" id="PF07660"/>
    </source>
</evidence>
<dbReference type="GeneID" id="78464289"/>
<feature type="domain" description="TonB-dependent receptor plug" evidence="11">
    <location>
        <begin position="234"/>
        <end position="322"/>
    </location>
</feature>
<keyword evidence="8" id="KW-1133">Transmembrane helix</keyword>
<dbReference type="InterPro" id="IPR008969">
    <property type="entry name" value="CarboxyPept-like_regulatory"/>
</dbReference>
<dbReference type="RefSeq" id="WP_028068796.1">
    <property type="nucleotide sequence ID" value="NZ_LR590484.1"/>
</dbReference>
<reference evidence="12 13" key="1">
    <citation type="submission" date="2019-05" db="EMBL/GenBank/DDBJ databases">
        <authorList>
            <consortium name="Pathogen Informatics"/>
        </authorList>
    </citation>
    <scope>NUCLEOTIDE SEQUENCE [LARGE SCALE GENOMIC DNA]</scope>
    <source>
        <strain evidence="12 13">NCTC11429</strain>
    </source>
</reference>
<dbReference type="GO" id="GO:0009279">
    <property type="term" value="C:cell outer membrane"/>
    <property type="evidence" value="ECO:0007669"/>
    <property type="project" value="UniProtKB-SubCell"/>
</dbReference>
<dbReference type="InterPro" id="IPR012910">
    <property type="entry name" value="Plug_dom"/>
</dbReference>
<proteinExistence type="inferred from homology"/>
<dbReference type="PANTHER" id="PTHR40980">
    <property type="entry name" value="PLUG DOMAIN-CONTAINING PROTEIN"/>
    <property type="match status" value="1"/>
</dbReference>
<evidence type="ECO:0000256" key="3">
    <source>
        <dbReference type="ARBA" id="ARBA00022496"/>
    </source>
</evidence>
<dbReference type="Proteomes" id="UP000308196">
    <property type="component" value="Chromosome"/>
</dbReference>
<evidence type="ECO:0000313" key="12">
    <source>
        <dbReference type="EMBL" id="VTR48084.1"/>
    </source>
</evidence>
<keyword evidence="3" id="KW-0410">Iron transport</keyword>
<organism evidence="12 13">
    <name type="scientific">Sphingobacterium thalpophilum</name>
    <dbReference type="NCBI Taxonomy" id="259"/>
    <lineage>
        <taxon>Bacteria</taxon>
        <taxon>Pseudomonadati</taxon>
        <taxon>Bacteroidota</taxon>
        <taxon>Sphingobacteriia</taxon>
        <taxon>Sphingobacteriales</taxon>
        <taxon>Sphingobacteriaceae</taxon>
        <taxon>Sphingobacterium</taxon>
    </lineage>
</organism>
<keyword evidence="7" id="KW-0798">TonB box</keyword>
<keyword evidence="2" id="KW-0813">Transport</keyword>
<dbReference type="Gene3D" id="2.170.130.10">
    <property type="entry name" value="TonB-dependent receptor, plug domain"/>
    <property type="match status" value="1"/>
</dbReference>
<dbReference type="InterPro" id="IPR011662">
    <property type="entry name" value="Secretin/TonB_short_N"/>
</dbReference>
<dbReference type="Gene3D" id="2.40.170.20">
    <property type="entry name" value="TonB-dependent receptor, beta-barrel domain"/>
    <property type="match status" value="1"/>
</dbReference>